<name>A0A450V696_9GAMM</name>
<dbReference type="EMBL" id="CAADFJ010000043">
    <property type="protein sequence ID" value="VFK00300.1"/>
    <property type="molecule type" value="Genomic_DNA"/>
</dbReference>
<accession>A0A450V696</accession>
<reference evidence="9" key="1">
    <citation type="submission" date="2019-02" db="EMBL/GenBank/DDBJ databases">
        <authorList>
            <person name="Gruber-Vodicka R. H."/>
            <person name="Seah K. B. B."/>
        </authorList>
    </citation>
    <scope>NUCLEOTIDE SEQUENCE</scope>
    <source>
        <strain evidence="9">BECK_SA2B12</strain>
        <strain evidence="7">BECK_SA2B15</strain>
        <strain evidence="8">BECK_SA2B20</strain>
    </source>
</reference>
<evidence type="ECO:0000256" key="4">
    <source>
        <dbReference type="ARBA" id="ARBA00023274"/>
    </source>
</evidence>
<dbReference type="NCBIfam" id="NF000955">
    <property type="entry name" value="PRK00099.1-1"/>
    <property type="match status" value="1"/>
</dbReference>
<evidence type="ECO:0000313" key="8">
    <source>
        <dbReference type="EMBL" id="VFJ93429.1"/>
    </source>
</evidence>
<proteinExistence type="inferred from homology"/>
<evidence type="ECO:0000256" key="3">
    <source>
        <dbReference type="ARBA" id="ARBA00022980"/>
    </source>
</evidence>
<dbReference type="GO" id="GO:0070180">
    <property type="term" value="F:large ribosomal subunit rRNA binding"/>
    <property type="evidence" value="ECO:0007669"/>
    <property type="project" value="UniProtKB-UniRule"/>
</dbReference>
<dbReference type="InterPro" id="IPR002363">
    <property type="entry name" value="Ribosomal_uL10_CS_bac"/>
</dbReference>
<evidence type="ECO:0000313" key="7">
    <source>
        <dbReference type="EMBL" id="VFJ92389.1"/>
    </source>
</evidence>
<dbReference type="SUPFAM" id="SSF160369">
    <property type="entry name" value="Ribosomal protein L10-like"/>
    <property type="match status" value="1"/>
</dbReference>
<keyword evidence="6" id="KW-0694">RNA-binding</keyword>
<dbReference type="InterPro" id="IPR047865">
    <property type="entry name" value="Ribosomal_uL10_bac_type"/>
</dbReference>
<comment type="similarity">
    <text evidence="2 6">Belongs to the universal ribosomal protein uL10 family.</text>
</comment>
<dbReference type="InterPro" id="IPR043141">
    <property type="entry name" value="Ribosomal_uL10-like_sf"/>
</dbReference>
<organism evidence="9">
    <name type="scientific">Candidatus Kentrum eta</name>
    <dbReference type="NCBI Taxonomy" id="2126337"/>
    <lineage>
        <taxon>Bacteria</taxon>
        <taxon>Pseudomonadati</taxon>
        <taxon>Pseudomonadota</taxon>
        <taxon>Gammaproteobacteria</taxon>
        <taxon>Candidatus Kentrum</taxon>
    </lineage>
</organism>
<dbReference type="Gene3D" id="6.10.250.290">
    <property type="match status" value="1"/>
</dbReference>
<dbReference type="AlphaFoldDB" id="A0A450V696"/>
<comment type="subunit">
    <text evidence="6">Part of the ribosomal stalk of the 50S ribosomal subunit. The N-terminus interacts with L11 and the large rRNA to form the base of the stalk. The C-terminus forms an elongated spine to which L12 dimers bind in a sequential fashion forming a multimeric L10(L12)X complex.</text>
</comment>
<dbReference type="EMBL" id="CAADFI010000044">
    <property type="protein sequence ID" value="VFJ93429.1"/>
    <property type="molecule type" value="Genomic_DNA"/>
</dbReference>
<dbReference type="GO" id="GO:0015934">
    <property type="term" value="C:large ribosomal subunit"/>
    <property type="evidence" value="ECO:0007669"/>
    <property type="project" value="InterPro"/>
</dbReference>
<evidence type="ECO:0000256" key="6">
    <source>
        <dbReference type="HAMAP-Rule" id="MF_00362"/>
    </source>
</evidence>
<evidence type="ECO:0000256" key="5">
    <source>
        <dbReference type="ARBA" id="ARBA00035202"/>
    </source>
</evidence>
<dbReference type="CDD" id="cd05797">
    <property type="entry name" value="Ribosomal_L10"/>
    <property type="match status" value="1"/>
</dbReference>
<dbReference type="Pfam" id="PF00466">
    <property type="entry name" value="Ribosomal_L10"/>
    <property type="match status" value="1"/>
</dbReference>
<dbReference type="EMBL" id="CAADFG010000043">
    <property type="protein sequence ID" value="VFJ92389.1"/>
    <property type="molecule type" value="Genomic_DNA"/>
</dbReference>
<sequence length="175" mass="19012">MPLTLEQKKSVVAEVNGIARNASSVVAAEYRGLTVAEITGLRDQARRADVYIRVVPNRLASLALEDTNFACIRENLVGPLILAFSKKEAGDSARVMSDFAKTSEKLIVKFASYGGKLLKGTDINALANIPTKGVALVMLLSVMKAPITKFVRTLAEPHSRLVRTFDAVRRQKEAA</sequence>
<keyword evidence="6" id="KW-0699">rRNA-binding</keyword>
<keyword evidence="3 6" id="KW-0689">Ribosomal protein</keyword>
<dbReference type="InterPro" id="IPR022973">
    <property type="entry name" value="Ribosomal_uL10_bac"/>
</dbReference>
<evidence type="ECO:0000256" key="2">
    <source>
        <dbReference type="ARBA" id="ARBA00008889"/>
    </source>
</evidence>
<dbReference type="GO" id="GO:0006412">
    <property type="term" value="P:translation"/>
    <property type="evidence" value="ECO:0007669"/>
    <property type="project" value="UniProtKB-UniRule"/>
</dbReference>
<dbReference type="PROSITE" id="PS01109">
    <property type="entry name" value="RIBOSOMAL_L10"/>
    <property type="match status" value="1"/>
</dbReference>
<dbReference type="PANTHER" id="PTHR11560">
    <property type="entry name" value="39S RIBOSOMAL PROTEIN L10, MITOCHONDRIAL"/>
    <property type="match status" value="1"/>
</dbReference>
<comment type="function">
    <text evidence="1 6">Forms part of the ribosomal stalk, playing a central role in the interaction of the ribosome with GTP-bound translation factors.</text>
</comment>
<evidence type="ECO:0000256" key="1">
    <source>
        <dbReference type="ARBA" id="ARBA00002633"/>
    </source>
</evidence>
<dbReference type="InterPro" id="IPR001790">
    <property type="entry name" value="Ribosomal_uL10"/>
</dbReference>
<keyword evidence="4 6" id="KW-0687">Ribonucleoprotein</keyword>
<evidence type="ECO:0000313" key="9">
    <source>
        <dbReference type="EMBL" id="VFK00300.1"/>
    </source>
</evidence>
<dbReference type="Gene3D" id="3.30.70.1730">
    <property type="match status" value="1"/>
</dbReference>
<gene>
    <name evidence="6" type="primary">rplJ</name>
    <name evidence="7" type="ORF">BECKH772A_GA0070896_100436</name>
    <name evidence="8" type="ORF">BECKH772B_GA0070898_100446</name>
    <name evidence="9" type="ORF">BECKH772C_GA0070978_100434</name>
</gene>
<dbReference type="HAMAP" id="MF_00362">
    <property type="entry name" value="Ribosomal_uL10"/>
    <property type="match status" value="1"/>
</dbReference>
<dbReference type="GO" id="GO:0003735">
    <property type="term" value="F:structural constituent of ribosome"/>
    <property type="evidence" value="ECO:0007669"/>
    <property type="project" value="InterPro"/>
</dbReference>
<protein>
    <recommendedName>
        <fullName evidence="5 6">Large ribosomal subunit protein uL10</fullName>
    </recommendedName>
</protein>